<accession>W2TDY2</accession>
<evidence type="ECO:0000313" key="1">
    <source>
        <dbReference type="EMBL" id="ETN79401.1"/>
    </source>
</evidence>
<dbReference type="AlphaFoldDB" id="W2TDY2"/>
<dbReference type="Proteomes" id="UP000053676">
    <property type="component" value="Unassembled WGS sequence"/>
</dbReference>
<protein>
    <submittedName>
        <fullName evidence="1">Uncharacterized protein</fullName>
    </submittedName>
</protein>
<organism evidence="1 2">
    <name type="scientific">Necator americanus</name>
    <name type="common">Human hookworm</name>
    <dbReference type="NCBI Taxonomy" id="51031"/>
    <lineage>
        <taxon>Eukaryota</taxon>
        <taxon>Metazoa</taxon>
        <taxon>Ecdysozoa</taxon>
        <taxon>Nematoda</taxon>
        <taxon>Chromadorea</taxon>
        <taxon>Rhabditida</taxon>
        <taxon>Rhabditina</taxon>
        <taxon>Rhabditomorpha</taxon>
        <taxon>Strongyloidea</taxon>
        <taxon>Ancylostomatidae</taxon>
        <taxon>Bunostominae</taxon>
        <taxon>Necator</taxon>
    </lineage>
</organism>
<name>W2TDY2_NECAM</name>
<keyword evidence="2" id="KW-1185">Reference proteome</keyword>
<dbReference type="EMBL" id="KI659505">
    <property type="protein sequence ID" value="ETN79401.1"/>
    <property type="molecule type" value="Genomic_DNA"/>
</dbReference>
<reference evidence="2" key="1">
    <citation type="journal article" date="2014" name="Nat. Genet.">
        <title>Genome of the human hookworm Necator americanus.</title>
        <authorList>
            <person name="Tang Y.T."/>
            <person name="Gao X."/>
            <person name="Rosa B.A."/>
            <person name="Abubucker S."/>
            <person name="Hallsworth-Pepin K."/>
            <person name="Martin J."/>
            <person name="Tyagi R."/>
            <person name="Heizer E."/>
            <person name="Zhang X."/>
            <person name="Bhonagiri-Palsikar V."/>
            <person name="Minx P."/>
            <person name="Warren W.C."/>
            <person name="Wang Q."/>
            <person name="Zhan B."/>
            <person name="Hotez P.J."/>
            <person name="Sternberg P.W."/>
            <person name="Dougall A."/>
            <person name="Gaze S.T."/>
            <person name="Mulvenna J."/>
            <person name="Sotillo J."/>
            <person name="Ranganathan S."/>
            <person name="Rabelo E.M."/>
            <person name="Wilson R.K."/>
            <person name="Felgner P.L."/>
            <person name="Bethony J."/>
            <person name="Hawdon J.M."/>
            <person name="Gasser R.B."/>
            <person name="Loukas A."/>
            <person name="Mitreva M."/>
        </authorList>
    </citation>
    <scope>NUCLEOTIDE SEQUENCE [LARGE SCALE GENOMIC DNA]</scope>
</reference>
<proteinExistence type="predicted"/>
<dbReference type="KEGG" id="nai:NECAME_18125"/>
<sequence>MHADRGVAHGCEAFADEALRINGHERIHMPGARQLHRAQPVHETVLDMPRERVGLQRGDLVDLAHRQREHD</sequence>
<gene>
    <name evidence="1" type="ORF">NECAME_18125</name>
</gene>
<evidence type="ECO:0000313" key="2">
    <source>
        <dbReference type="Proteomes" id="UP000053676"/>
    </source>
</evidence>